<dbReference type="SUPFAM" id="SSF56219">
    <property type="entry name" value="DNase I-like"/>
    <property type="match status" value="1"/>
</dbReference>
<dbReference type="AlphaFoldDB" id="A0A835IXP2"/>
<dbReference type="PANTHER" id="PTHR33710">
    <property type="entry name" value="BNAC02G09200D PROTEIN"/>
    <property type="match status" value="1"/>
</dbReference>
<dbReference type="EMBL" id="JADGMS010000019">
    <property type="protein sequence ID" value="KAF9660842.1"/>
    <property type="molecule type" value="Genomic_DNA"/>
</dbReference>
<dbReference type="Gene3D" id="3.60.10.10">
    <property type="entry name" value="Endonuclease/exonuclease/phosphatase"/>
    <property type="match status" value="1"/>
</dbReference>
<keyword evidence="2" id="KW-1185">Reference proteome</keyword>
<reference evidence="1 2" key="1">
    <citation type="submission" date="2020-10" db="EMBL/GenBank/DDBJ databases">
        <title>Plant Genome Project.</title>
        <authorList>
            <person name="Zhang R.-G."/>
        </authorList>
    </citation>
    <scope>NUCLEOTIDE SEQUENCE [LARGE SCALE GENOMIC DNA]</scope>
    <source>
        <strain evidence="1">FAFU-HL-1</strain>
        <tissue evidence="1">Leaf</tissue>
    </source>
</reference>
<name>A0A835IXP2_9ROSI</name>
<protein>
    <submittedName>
        <fullName evidence="1">Uncharacterized protein</fullName>
    </submittedName>
</protein>
<dbReference type="PANTHER" id="PTHR33710:SF77">
    <property type="entry name" value="DNASE I-LIKE SUPERFAMILY PROTEIN"/>
    <property type="match status" value="1"/>
</dbReference>
<evidence type="ECO:0000313" key="1">
    <source>
        <dbReference type="EMBL" id="KAF9660842.1"/>
    </source>
</evidence>
<dbReference type="OrthoDB" id="851009at2759"/>
<comment type="caution">
    <text evidence="1">The sequence shown here is derived from an EMBL/GenBank/DDBJ whole genome shotgun (WGS) entry which is preliminary data.</text>
</comment>
<gene>
    <name evidence="1" type="ORF">SADUNF_Sadunf19G0005700</name>
</gene>
<accession>A0A835IXP2</accession>
<dbReference type="InterPro" id="IPR036691">
    <property type="entry name" value="Endo/exonu/phosph_ase_sf"/>
</dbReference>
<proteinExistence type="predicted"/>
<evidence type="ECO:0000313" key="2">
    <source>
        <dbReference type="Proteomes" id="UP000657918"/>
    </source>
</evidence>
<organism evidence="1 2">
    <name type="scientific">Salix dunnii</name>
    <dbReference type="NCBI Taxonomy" id="1413687"/>
    <lineage>
        <taxon>Eukaryota</taxon>
        <taxon>Viridiplantae</taxon>
        <taxon>Streptophyta</taxon>
        <taxon>Embryophyta</taxon>
        <taxon>Tracheophyta</taxon>
        <taxon>Spermatophyta</taxon>
        <taxon>Magnoliopsida</taxon>
        <taxon>eudicotyledons</taxon>
        <taxon>Gunneridae</taxon>
        <taxon>Pentapetalae</taxon>
        <taxon>rosids</taxon>
        <taxon>fabids</taxon>
        <taxon>Malpighiales</taxon>
        <taxon>Salicaceae</taxon>
        <taxon>Saliceae</taxon>
        <taxon>Salix</taxon>
    </lineage>
</organism>
<dbReference type="Proteomes" id="UP000657918">
    <property type="component" value="Unassembled WGS sequence"/>
</dbReference>
<sequence>MEMNKWRLISNGSDTEVARIIVGWDLGVFDMVNVAMSSQWVTCSVHSVMHGSDITASFFYGHNVPATRQEMWEYIKGNRAIYKDHPWVLMGDFNATMKPTNSEGGDPSWSRQKQEFGQCLHQAELHTVPYRGIKYTWHNGQKGEGTIMKKLDWVIGNTALAIDWPNAMAHFFPISVSDHSSMLLQLRQDHLKPKPSFKLTSKLQLVKACLKHWHKVNINNISLRVNKAKADWDEAQMRLDANPREISTPITKEEIQAALFSIFDSKAPGPDGFSARFFKAGWSIVGEDFVAAVQDFFISNSLPKCVNATTLALIPKVENPSTLDEYRPISCCNVVYKSISKVLATRLKKALEHTIGVLPPLPNNNGQFSVGKMFFNGWGKGS</sequence>